<dbReference type="CDD" id="cd24050">
    <property type="entry name" value="ASKHA_NBD_ANMK"/>
    <property type="match status" value="1"/>
</dbReference>
<dbReference type="AlphaFoldDB" id="A0A5B8CUU4"/>
<dbReference type="PANTHER" id="PTHR30605">
    <property type="entry name" value="ANHYDRO-N-ACETYLMURAMIC ACID KINASE"/>
    <property type="match status" value="1"/>
</dbReference>
<dbReference type="GO" id="GO:0016773">
    <property type="term" value="F:phosphotransferase activity, alcohol group as acceptor"/>
    <property type="evidence" value="ECO:0007669"/>
    <property type="project" value="UniProtKB-UniRule"/>
</dbReference>
<keyword evidence="1" id="KW-0067">ATP-binding</keyword>
<dbReference type="GO" id="GO:0006040">
    <property type="term" value="P:amino sugar metabolic process"/>
    <property type="evidence" value="ECO:0007669"/>
    <property type="project" value="InterPro"/>
</dbReference>
<dbReference type="Proteomes" id="UP000311008">
    <property type="component" value="Chromosome"/>
</dbReference>
<gene>
    <name evidence="1" type="primary">anmK</name>
    <name evidence="2" type="ORF">FIU01_11485</name>
</gene>
<dbReference type="KEGG" id="mmec:FIU01_11485"/>
<dbReference type="InterPro" id="IPR005338">
    <property type="entry name" value="Anhydro_N_Ac-Mur_kinase"/>
</dbReference>
<dbReference type="GO" id="GO:0009254">
    <property type="term" value="P:peptidoglycan turnover"/>
    <property type="evidence" value="ECO:0007669"/>
    <property type="project" value="UniProtKB-UniRule"/>
</dbReference>
<dbReference type="NCBIfam" id="NF007139">
    <property type="entry name" value="PRK09585.1-3"/>
    <property type="match status" value="1"/>
</dbReference>
<dbReference type="UniPathway" id="UPA00343"/>
<comment type="catalytic activity">
    <reaction evidence="1">
        <text>1,6-anhydro-N-acetyl-beta-muramate + ATP + H2O = N-acetyl-D-muramate 6-phosphate + ADP + H(+)</text>
        <dbReference type="Rhea" id="RHEA:24952"/>
        <dbReference type="ChEBI" id="CHEBI:15377"/>
        <dbReference type="ChEBI" id="CHEBI:15378"/>
        <dbReference type="ChEBI" id="CHEBI:30616"/>
        <dbReference type="ChEBI" id="CHEBI:58690"/>
        <dbReference type="ChEBI" id="CHEBI:58722"/>
        <dbReference type="ChEBI" id="CHEBI:456216"/>
        <dbReference type="EC" id="2.7.1.170"/>
    </reaction>
</comment>
<organism evidence="2 3">
    <name type="scientific">Methylophilus medardicus</name>
    <dbReference type="NCBI Taxonomy" id="2588534"/>
    <lineage>
        <taxon>Bacteria</taxon>
        <taxon>Pseudomonadati</taxon>
        <taxon>Pseudomonadota</taxon>
        <taxon>Betaproteobacteria</taxon>
        <taxon>Nitrosomonadales</taxon>
        <taxon>Methylophilaceae</taxon>
        <taxon>Methylophilus</taxon>
    </lineage>
</organism>
<keyword evidence="1" id="KW-0547">Nucleotide-binding</keyword>
<evidence type="ECO:0000256" key="1">
    <source>
        <dbReference type="HAMAP-Rule" id="MF_01270"/>
    </source>
</evidence>
<dbReference type="OrthoDB" id="9763949at2"/>
<name>A0A5B8CUU4_9PROT</name>
<dbReference type="EC" id="2.7.1.170" evidence="1"/>
<dbReference type="GO" id="GO:0005524">
    <property type="term" value="F:ATP binding"/>
    <property type="evidence" value="ECO:0007669"/>
    <property type="project" value="UniProtKB-UniRule"/>
</dbReference>
<protein>
    <recommendedName>
        <fullName evidence="1">Anhydro-N-acetylmuramic acid kinase</fullName>
        <ecNumber evidence="1">2.7.1.170</ecNumber>
    </recommendedName>
    <alternativeName>
        <fullName evidence="1">AnhMurNAc kinase</fullName>
    </alternativeName>
</protein>
<reference evidence="3" key="1">
    <citation type="journal article" date="2019" name="ISME J.">
        <title>Evolution in action: habitat transition from sediment to the pelagial leads to genome streamlining in Methylophilaceae.</title>
        <authorList>
            <person name="Salcher M."/>
            <person name="Schaefle D."/>
            <person name="Kaspar M."/>
            <person name="Neuenschwander S.M."/>
            <person name="Ghai R."/>
        </authorList>
    </citation>
    <scope>NUCLEOTIDE SEQUENCE [LARGE SCALE GENOMIC DNA]</scope>
    <source>
        <strain evidence="3">MMS-M-51</strain>
    </source>
</reference>
<dbReference type="Pfam" id="PF03702">
    <property type="entry name" value="AnmK"/>
    <property type="match status" value="1"/>
</dbReference>
<dbReference type="UniPathway" id="UPA00544"/>
<sequence length="375" mass="39829">MNFSAPPAQARLFIGLMSGTSLDGVDAVVVEQHAERLTQLGQFFLPYPAEMRQALLALHTPSPNELHTAALISNRLADLYATAVQGLLTAAALPPSAITAIGCHGQTIRHCPELGPEQAYTMQLGNHARLAERTDITVVGDFRSRDIAAGGQGAPLVPAFHQALFATNDKHRVLINIGGIANLTDLPANGRVIGFDSGPGNLLMDAWTMQHTGQTYDAGGAWANGGCVNQPLLDAMLTEPYFAYGIPKSTGRDLFNQAWLDKHLLAHAETAQNIARTLLELTAVSIAQALKQYCSAADEIYVCGGGAHNTALMDRLQSLAGLPVRHTDDLGIGVDWVEAVAFAWLAQRCIDGLSSNLPSVTGAAGQRVLGAIYPR</sequence>
<dbReference type="Gene3D" id="3.30.420.40">
    <property type="match status" value="2"/>
</dbReference>
<keyword evidence="3" id="KW-1185">Reference proteome</keyword>
<dbReference type="EMBL" id="CP040946">
    <property type="protein sequence ID" value="QDC45081.1"/>
    <property type="molecule type" value="Genomic_DNA"/>
</dbReference>
<comment type="similarity">
    <text evidence="1">Belongs to the anhydro-N-acetylmuramic acid kinase family.</text>
</comment>
<keyword evidence="1 2" id="KW-0418">Kinase</keyword>
<dbReference type="InterPro" id="IPR043129">
    <property type="entry name" value="ATPase_NBD"/>
</dbReference>
<comment type="pathway">
    <text evidence="1">Cell wall biogenesis; peptidoglycan recycling.</text>
</comment>
<evidence type="ECO:0000313" key="3">
    <source>
        <dbReference type="Proteomes" id="UP000311008"/>
    </source>
</evidence>
<dbReference type="RefSeq" id="WP_140004405.1">
    <property type="nucleotide sequence ID" value="NZ_CP040946.1"/>
</dbReference>
<keyword evidence="1 2" id="KW-0808">Transferase</keyword>
<comment type="pathway">
    <text evidence="1">Amino-sugar metabolism; 1,6-anhydro-N-acetylmuramate degradation.</text>
</comment>
<comment type="function">
    <text evidence="1">Catalyzes the specific phosphorylation of 1,6-anhydro-N-acetylmuramic acid (anhMurNAc) with the simultaneous cleavage of the 1,6-anhydro ring, generating MurNAc-6-P. Is required for the utilization of anhMurNAc either imported from the medium or derived from its own cell wall murein, and thus plays a role in cell wall recycling.</text>
</comment>
<dbReference type="HAMAP" id="MF_01270">
    <property type="entry name" value="AnhMurNAc_kinase"/>
    <property type="match status" value="1"/>
</dbReference>
<proteinExistence type="inferred from homology"/>
<feature type="binding site" evidence="1">
    <location>
        <begin position="19"/>
        <end position="26"/>
    </location>
    <ligand>
        <name>ATP</name>
        <dbReference type="ChEBI" id="CHEBI:30616"/>
    </ligand>
</feature>
<accession>A0A5B8CUU4</accession>
<keyword evidence="1" id="KW-0119">Carbohydrate metabolism</keyword>
<dbReference type="SUPFAM" id="SSF53067">
    <property type="entry name" value="Actin-like ATPase domain"/>
    <property type="match status" value="1"/>
</dbReference>
<dbReference type="GO" id="GO:0016301">
    <property type="term" value="F:kinase activity"/>
    <property type="evidence" value="ECO:0007669"/>
    <property type="project" value="UniProtKB-KW"/>
</dbReference>
<dbReference type="GO" id="GO:0097175">
    <property type="term" value="P:1,6-anhydro-N-acetyl-beta-muramic acid catabolic process"/>
    <property type="evidence" value="ECO:0007669"/>
    <property type="project" value="UniProtKB-UniRule"/>
</dbReference>
<evidence type="ECO:0000313" key="2">
    <source>
        <dbReference type="EMBL" id="QDC45081.1"/>
    </source>
</evidence>
<dbReference type="PANTHER" id="PTHR30605:SF0">
    <property type="entry name" value="ANHYDRO-N-ACETYLMURAMIC ACID KINASE"/>
    <property type="match status" value="1"/>
</dbReference>